<name>N1QGS2_SPHMS</name>
<reference evidence="2 3" key="1">
    <citation type="journal article" date="2012" name="PLoS Pathog.">
        <title>Diverse lifestyles and strategies of plant pathogenesis encoded in the genomes of eighteen Dothideomycetes fungi.</title>
        <authorList>
            <person name="Ohm R.A."/>
            <person name="Feau N."/>
            <person name="Henrissat B."/>
            <person name="Schoch C.L."/>
            <person name="Horwitz B.A."/>
            <person name="Barry K.W."/>
            <person name="Condon B.J."/>
            <person name="Copeland A.C."/>
            <person name="Dhillon B."/>
            <person name="Glaser F."/>
            <person name="Hesse C.N."/>
            <person name="Kosti I."/>
            <person name="LaButti K."/>
            <person name="Lindquist E.A."/>
            <person name="Lucas S."/>
            <person name="Salamov A.A."/>
            <person name="Bradshaw R.E."/>
            <person name="Ciuffetti L."/>
            <person name="Hamelin R.C."/>
            <person name="Kema G.H.J."/>
            <person name="Lawrence C."/>
            <person name="Scott J.A."/>
            <person name="Spatafora J.W."/>
            <person name="Turgeon B.G."/>
            <person name="de Wit P.J.G.M."/>
            <person name="Zhong S."/>
            <person name="Goodwin S.B."/>
            <person name="Grigoriev I.V."/>
        </authorList>
    </citation>
    <scope>NUCLEOTIDE SEQUENCE [LARGE SCALE GENOMIC DNA]</scope>
    <source>
        <strain evidence="2 3">SO2202</strain>
    </source>
</reference>
<dbReference type="EMBL" id="KB456267">
    <property type="protein sequence ID" value="EMF10348.1"/>
    <property type="molecule type" value="Genomic_DNA"/>
</dbReference>
<dbReference type="Proteomes" id="UP000016931">
    <property type="component" value="Unassembled WGS sequence"/>
</dbReference>
<protein>
    <submittedName>
        <fullName evidence="2">Uncharacterized protein</fullName>
    </submittedName>
</protein>
<dbReference type="AlphaFoldDB" id="N1QGS2"/>
<dbReference type="HOGENOM" id="CLU_1300360_0_0_1"/>
<organism evidence="2 3">
    <name type="scientific">Sphaerulina musiva (strain SO2202)</name>
    <name type="common">Poplar stem canker fungus</name>
    <name type="synonym">Septoria musiva</name>
    <dbReference type="NCBI Taxonomy" id="692275"/>
    <lineage>
        <taxon>Eukaryota</taxon>
        <taxon>Fungi</taxon>
        <taxon>Dikarya</taxon>
        <taxon>Ascomycota</taxon>
        <taxon>Pezizomycotina</taxon>
        <taxon>Dothideomycetes</taxon>
        <taxon>Dothideomycetidae</taxon>
        <taxon>Mycosphaerellales</taxon>
        <taxon>Mycosphaerellaceae</taxon>
        <taxon>Sphaerulina</taxon>
    </lineage>
</organism>
<dbReference type="OrthoDB" id="3649310at2759"/>
<dbReference type="RefSeq" id="XP_016758469.1">
    <property type="nucleotide sequence ID" value="XM_016900797.1"/>
</dbReference>
<proteinExistence type="predicted"/>
<keyword evidence="3" id="KW-1185">Reference proteome</keyword>
<gene>
    <name evidence="2" type="ORF">SEPMUDRAFT_109675</name>
</gene>
<accession>N1QGS2</accession>
<sequence length="212" mass="24040">MDMPGGASLRAPNSCRQTDREPTLSNLPLEMRDAIYDHAVTPSQCTCCRLVRLNTSDGTPLDHIPAYSANQTARKFELPNLALVNSQFHKEVMCHVFLKNNVYATVFNLSEDVNAILRQIYAGGQEAAGKIKKLYLLYSKKQHYREIMKTLVPQLAEAGVRTKKDDEVVVVSRIMQSSMVPDYEGPRYSRRVARLPGCQCEFCILQFLHDMR</sequence>
<feature type="region of interest" description="Disordered" evidence="1">
    <location>
        <begin position="1"/>
        <end position="23"/>
    </location>
</feature>
<evidence type="ECO:0000313" key="2">
    <source>
        <dbReference type="EMBL" id="EMF10348.1"/>
    </source>
</evidence>
<dbReference type="GeneID" id="27897934"/>
<evidence type="ECO:0000313" key="3">
    <source>
        <dbReference type="Proteomes" id="UP000016931"/>
    </source>
</evidence>
<evidence type="ECO:0000256" key="1">
    <source>
        <dbReference type="SAM" id="MobiDB-lite"/>
    </source>
</evidence>